<dbReference type="AlphaFoldDB" id="A0A7T4PPT0"/>
<evidence type="ECO:0000256" key="1">
    <source>
        <dbReference type="SAM" id="MobiDB-lite"/>
    </source>
</evidence>
<sequence>MLAAMTVVGISGALLAGCGDDGDGKDGSDKPFSGQSADQIAEKAVAATKKAESLRMKGDTRQPGGRTMTVDLAVDKKKNCDGTVRMQNARADVRQIGQDFYMRGDEAYWKTAFKGQQGAEKAIPKLKDKWAKVPAGQNADEGLCDKQKLIAAMDENKSDRKGMKKGGTTTVGGQEAIKLTKEKAGGEKLTLYVATEGEPYILRSSAEGGKTPNTATFSDYGKAVNPAKPAPGETVDLDEIAGAA</sequence>
<evidence type="ECO:0000313" key="3">
    <source>
        <dbReference type="Proteomes" id="UP000596130"/>
    </source>
</evidence>
<feature type="compositionally biased region" description="Acidic residues" evidence="1">
    <location>
        <begin position="235"/>
        <end position="244"/>
    </location>
</feature>
<organism evidence="2 3">
    <name type="scientific">Streptomyces alfalfae</name>
    <dbReference type="NCBI Taxonomy" id="1642299"/>
    <lineage>
        <taxon>Bacteria</taxon>
        <taxon>Bacillati</taxon>
        <taxon>Actinomycetota</taxon>
        <taxon>Actinomycetes</taxon>
        <taxon>Kitasatosporales</taxon>
        <taxon>Streptomycetaceae</taxon>
        <taxon>Streptomyces</taxon>
    </lineage>
</organism>
<reference evidence="2 3" key="1">
    <citation type="submission" date="2020-12" db="EMBL/GenBank/DDBJ databases">
        <title>Identification and biosynthesis of polyene macrolides produced by Streptomyces alfalfae Men-myco-93-63.</title>
        <authorList>
            <person name="Liu D."/>
            <person name="Li Y."/>
            <person name="Liu L."/>
            <person name="Han X."/>
            <person name="Shen F."/>
        </authorList>
    </citation>
    <scope>NUCLEOTIDE SEQUENCE [LARGE SCALE GENOMIC DNA]</scope>
    <source>
        <strain evidence="2 3">Men-myco-93-63</strain>
    </source>
</reference>
<protein>
    <recommendedName>
        <fullName evidence="4">Lipoprotein</fullName>
    </recommendedName>
</protein>
<accession>A0A7T4PPT0</accession>
<feature type="compositionally biased region" description="Basic and acidic residues" evidence="1">
    <location>
        <begin position="49"/>
        <end position="60"/>
    </location>
</feature>
<gene>
    <name evidence="2" type="ORF">I8755_36165</name>
</gene>
<feature type="region of interest" description="Disordered" evidence="1">
    <location>
        <begin position="219"/>
        <end position="244"/>
    </location>
</feature>
<evidence type="ECO:0008006" key="4">
    <source>
        <dbReference type="Google" id="ProtNLM"/>
    </source>
</evidence>
<proteinExistence type="predicted"/>
<evidence type="ECO:0000313" key="2">
    <source>
        <dbReference type="EMBL" id="QQC94211.1"/>
    </source>
</evidence>
<name>A0A7T4PPT0_9ACTN</name>
<feature type="region of interest" description="Disordered" evidence="1">
    <location>
        <begin position="20"/>
        <end position="66"/>
    </location>
</feature>
<dbReference type="EMBL" id="CP065959">
    <property type="protein sequence ID" value="QQC94211.1"/>
    <property type="molecule type" value="Genomic_DNA"/>
</dbReference>
<dbReference type="Proteomes" id="UP000596130">
    <property type="component" value="Chromosome"/>
</dbReference>
<dbReference type="Gene3D" id="2.50.20.20">
    <property type="match status" value="1"/>
</dbReference>